<dbReference type="EMBL" id="MDYQ01000005">
    <property type="protein sequence ID" value="PRP89080.1"/>
    <property type="molecule type" value="Genomic_DNA"/>
</dbReference>
<keyword evidence="4 10" id="KW-0812">Transmembrane</keyword>
<feature type="transmembrane region" description="Helical" evidence="10">
    <location>
        <begin position="123"/>
        <end position="145"/>
    </location>
</feature>
<protein>
    <recommendedName>
        <fullName evidence="11">Cation/H+ exchanger transmembrane domain-containing protein</fullName>
    </recommendedName>
</protein>
<evidence type="ECO:0000256" key="6">
    <source>
        <dbReference type="ARBA" id="ARBA00023053"/>
    </source>
</evidence>
<keyword evidence="13" id="KW-1185">Reference proteome</keyword>
<evidence type="ECO:0000313" key="12">
    <source>
        <dbReference type="EMBL" id="PRP89080.1"/>
    </source>
</evidence>
<dbReference type="InterPro" id="IPR038770">
    <property type="entry name" value="Na+/solute_symporter_sf"/>
</dbReference>
<evidence type="ECO:0000256" key="2">
    <source>
        <dbReference type="ARBA" id="ARBA00022448"/>
    </source>
</evidence>
<dbReference type="Proteomes" id="UP000241769">
    <property type="component" value="Unassembled WGS sequence"/>
</dbReference>
<feature type="transmembrane region" description="Helical" evidence="10">
    <location>
        <begin position="94"/>
        <end position="117"/>
    </location>
</feature>
<feature type="transmembrane region" description="Helical" evidence="10">
    <location>
        <begin position="412"/>
        <end position="435"/>
    </location>
</feature>
<organism evidence="12 13">
    <name type="scientific">Planoprotostelium fungivorum</name>
    <dbReference type="NCBI Taxonomy" id="1890364"/>
    <lineage>
        <taxon>Eukaryota</taxon>
        <taxon>Amoebozoa</taxon>
        <taxon>Evosea</taxon>
        <taxon>Variosea</taxon>
        <taxon>Cavosteliida</taxon>
        <taxon>Cavosteliaceae</taxon>
        <taxon>Planoprotostelium</taxon>
    </lineage>
</organism>
<feature type="transmembrane region" description="Helical" evidence="10">
    <location>
        <begin position="329"/>
        <end position="350"/>
    </location>
</feature>
<dbReference type="GO" id="GO:0015297">
    <property type="term" value="F:antiporter activity"/>
    <property type="evidence" value="ECO:0007669"/>
    <property type="project" value="UniProtKB-KW"/>
</dbReference>
<keyword evidence="6" id="KW-0915">Sodium</keyword>
<comment type="caution">
    <text evidence="12">The sequence shown here is derived from an EMBL/GenBank/DDBJ whole genome shotgun (WGS) entry which is preliminary data.</text>
</comment>
<keyword evidence="3" id="KW-0050">Antiport</keyword>
<evidence type="ECO:0000313" key="13">
    <source>
        <dbReference type="Proteomes" id="UP000241769"/>
    </source>
</evidence>
<keyword evidence="8 10" id="KW-0472">Membrane</keyword>
<dbReference type="GO" id="GO:1902600">
    <property type="term" value="P:proton transmembrane transport"/>
    <property type="evidence" value="ECO:0007669"/>
    <property type="project" value="InterPro"/>
</dbReference>
<reference evidence="12 13" key="1">
    <citation type="journal article" date="2018" name="Genome Biol. Evol.">
        <title>Multiple Roots of Fruiting Body Formation in Amoebozoa.</title>
        <authorList>
            <person name="Hillmann F."/>
            <person name="Forbes G."/>
            <person name="Novohradska S."/>
            <person name="Ferling I."/>
            <person name="Riege K."/>
            <person name="Groth M."/>
            <person name="Westermann M."/>
            <person name="Marz M."/>
            <person name="Spaller T."/>
            <person name="Winckler T."/>
            <person name="Schaap P."/>
            <person name="Glockner G."/>
        </authorList>
    </citation>
    <scope>NUCLEOTIDE SEQUENCE [LARGE SCALE GENOMIC DNA]</scope>
    <source>
        <strain evidence="12 13">Jena</strain>
    </source>
</reference>
<dbReference type="InParanoid" id="A0A2P6NYP4"/>
<dbReference type="Gene3D" id="1.20.1530.20">
    <property type="match status" value="1"/>
</dbReference>
<evidence type="ECO:0000256" key="7">
    <source>
        <dbReference type="ARBA" id="ARBA00023065"/>
    </source>
</evidence>
<feature type="transmembrane region" description="Helical" evidence="10">
    <location>
        <begin position="6"/>
        <end position="26"/>
    </location>
</feature>
<dbReference type="GO" id="GO:0006814">
    <property type="term" value="P:sodium ion transport"/>
    <property type="evidence" value="ECO:0007669"/>
    <property type="project" value="UniProtKB-KW"/>
</dbReference>
<evidence type="ECO:0000256" key="3">
    <source>
        <dbReference type="ARBA" id="ARBA00022449"/>
    </source>
</evidence>
<dbReference type="PANTHER" id="PTHR43562">
    <property type="entry name" value="NAPA-TYPE SODIUM/HYDROGEN ANTIPORTER"/>
    <property type="match status" value="1"/>
</dbReference>
<dbReference type="InterPro" id="IPR006153">
    <property type="entry name" value="Cation/H_exchanger_TM"/>
</dbReference>
<dbReference type="GO" id="GO:0016020">
    <property type="term" value="C:membrane"/>
    <property type="evidence" value="ECO:0007669"/>
    <property type="project" value="UniProtKB-SubCell"/>
</dbReference>
<proteinExistence type="predicted"/>
<dbReference type="Pfam" id="PF00999">
    <property type="entry name" value="Na_H_Exchanger"/>
    <property type="match status" value="1"/>
</dbReference>
<evidence type="ECO:0000256" key="9">
    <source>
        <dbReference type="ARBA" id="ARBA00023201"/>
    </source>
</evidence>
<feature type="transmembrane region" description="Helical" evidence="10">
    <location>
        <begin position="63"/>
        <end position="82"/>
    </location>
</feature>
<keyword evidence="5 10" id="KW-1133">Transmembrane helix</keyword>
<feature type="transmembrane region" description="Helical" evidence="10">
    <location>
        <begin position="157"/>
        <end position="175"/>
    </location>
</feature>
<keyword evidence="2" id="KW-0813">Transport</keyword>
<evidence type="ECO:0000256" key="1">
    <source>
        <dbReference type="ARBA" id="ARBA00004141"/>
    </source>
</evidence>
<evidence type="ECO:0000256" key="10">
    <source>
        <dbReference type="SAM" id="Phobius"/>
    </source>
</evidence>
<evidence type="ECO:0000256" key="4">
    <source>
        <dbReference type="ARBA" id="ARBA00022692"/>
    </source>
</evidence>
<feature type="transmembrane region" description="Helical" evidence="10">
    <location>
        <begin position="33"/>
        <end position="51"/>
    </location>
</feature>
<sequence>MDAFPLQEPSVTSLLILLSFLLTLNLSRVFFDTFLCAGIIGELIVGMIYGTPLLNLLGGDWQTAFQALGYLGLISIVFEGGLRTDIQLAKKNIGLSTCIAAVGIIFPICISILLLHVAFGYTVLQGFAAGAALSSTSLGTTFSILSGANMSKTRMGTALVSAALIDDIIGLILAQTVHGLGDHHVSLAWTISRPLLASFVLLLVTWFLLRFLFVPHTARLFHFARVPKPYNEWIATVILFSTLVFFLAASSYGGTSNLLGAFLAGISISMVESSLKTDETDKEIILPSHVFDRVLLPLQELVLAPLFFATIGFAVPIRKMFQGTVLWRGLVYTFLMLFAKFVSSLCLVAWHHLENKYRPNALPQSETQTREEQLEASCIFPVLIVGFSMVTRGEIGLLIANLAYPGTLDQDLFIITVWAVLLCTIVGPLVVGVIVKRSPPLGKWA</sequence>
<feature type="transmembrane region" description="Helical" evidence="10">
    <location>
        <begin position="295"/>
        <end position="317"/>
    </location>
</feature>
<keyword evidence="9" id="KW-0739">Sodium transport</keyword>
<keyword evidence="7" id="KW-0406">Ion transport</keyword>
<name>A0A2P6NYP4_9EUKA</name>
<evidence type="ECO:0000259" key="11">
    <source>
        <dbReference type="Pfam" id="PF00999"/>
    </source>
</evidence>
<feature type="transmembrane region" description="Helical" evidence="10">
    <location>
        <begin position="233"/>
        <end position="252"/>
    </location>
</feature>
<evidence type="ECO:0000256" key="8">
    <source>
        <dbReference type="ARBA" id="ARBA00023136"/>
    </source>
</evidence>
<dbReference type="OrthoDB" id="10267786at2759"/>
<dbReference type="AlphaFoldDB" id="A0A2P6NYP4"/>
<feature type="transmembrane region" description="Helical" evidence="10">
    <location>
        <begin position="195"/>
        <end position="213"/>
    </location>
</feature>
<dbReference type="PANTHER" id="PTHR43562:SF3">
    <property type="entry name" value="SODIUM ION_PROTON EXCHANGER (EUROFUNG)"/>
    <property type="match status" value="1"/>
</dbReference>
<evidence type="ECO:0000256" key="5">
    <source>
        <dbReference type="ARBA" id="ARBA00022989"/>
    </source>
</evidence>
<comment type="subcellular location">
    <subcellularLocation>
        <location evidence="1">Membrane</location>
        <topology evidence="1">Multi-pass membrane protein</topology>
    </subcellularLocation>
</comment>
<gene>
    <name evidence="12" type="ORF">PROFUN_01800</name>
</gene>
<feature type="domain" description="Cation/H+ exchanger transmembrane" evidence="11">
    <location>
        <begin position="31"/>
        <end position="436"/>
    </location>
</feature>
<accession>A0A2P6NYP4</accession>